<keyword evidence="6 9" id="KW-0472">Membrane</keyword>
<dbReference type="Gene3D" id="1.10.287.470">
    <property type="entry name" value="Helix hairpin bin"/>
    <property type="match status" value="1"/>
</dbReference>
<feature type="coiled-coil region" evidence="7">
    <location>
        <begin position="132"/>
        <end position="166"/>
    </location>
</feature>
<evidence type="ECO:0000256" key="8">
    <source>
        <dbReference type="SAM" id="MobiDB-lite"/>
    </source>
</evidence>
<feature type="transmembrane region" description="Helical" evidence="9">
    <location>
        <begin position="24"/>
        <end position="43"/>
    </location>
</feature>
<dbReference type="GO" id="GO:1990281">
    <property type="term" value="C:efflux pump complex"/>
    <property type="evidence" value="ECO:0007669"/>
    <property type="project" value="TreeGrafter"/>
</dbReference>
<dbReference type="PANTHER" id="PTHR30469">
    <property type="entry name" value="MULTIDRUG RESISTANCE PROTEIN MDTA"/>
    <property type="match status" value="1"/>
</dbReference>
<dbReference type="Gene3D" id="2.40.420.20">
    <property type="match status" value="1"/>
</dbReference>
<evidence type="ECO:0000256" key="6">
    <source>
        <dbReference type="ARBA" id="ARBA00023136"/>
    </source>
</evidence>
<evidence type="ECO:0000256" key="4">
    <source>
        <dbReference type="ARBA" id="ARBA00022475"/>
    </source>
</evidence>
<dbReference type="InterPro" id="IPR058627">
    <property type="entry name" value="MdtA-like_C"/>
</dbReference>
<gene>
    <name evidence="14" type="ORF">F7D14_07915</name>
</gene>
<evidence type="ECO:0000313" key="14">
    <source>
        <dbReference type="EMBL" id="QGM97404.1"/>
    </source>
</evidence>
<proteinExistence type="inferred from homology"/>
<dbReference type="NCBIfam" id="NF008589">
    <property type="entry name" value="PRK11556.1"/>
    <property type="match status" value="1"/>
</dbReference>
<evidence type="ECO:0000256" key="9">
    <source>
        <dbReference type="SAM" id="Phobius"/>
    </source>
</evidence>
<dbReference type="InterPro" id="IPR058624">
    <property type="entry name" value="MdtA-like_HH"/>
</dbReference>
<dbReference type="AlphaFoldDB" id="A0A6B8M0U5"/>
<evidence type="ECO:0000259" key="12">
    <source>
        <dbReference type="Pfam" id="PF25944"/>
    </source>
</evidence>
<dbReference type="InterPro" id="IPR058625">
    <property type="entry name" value="MdtA-like_BSH"/>
</dbReference>
<dbReference type="EMBL" id="CP044331">
    <property type="protein sequence ID" value="QGM97404.1"/>
    <property type="molecule type" value="Genomic_DNA"/>
</dbReference>
<dbReference type="Pfam" id="PF25967">
    <property type="entry name" value="RND-MFP_C"/>
    <property type="match status" value="1"/>
</dbReference>
<dbReference type="KEGG" id="mpar:F7D14_07915"/>
<dbReference type="RefSeq" id="WP_016920805.1">
    <property type="nucleotide sequence ID" value="NZ_CP044331.1"/>
</dbReference>
<keyword evidence="5" id="KW-0997">Cell inner membrane</keyword>
<evidence type="ECO:0000256" key="1">
    <source>
        <dbReference type="ARBA" id="ARBA00004236"/>
    </source>
</evidence>
<keyword evidence="9" id="KW-1133">Transmembrane helix</keyword>
<keyword evidence="4" id="KW-1003">Cell membrane</keyword>
<dbReference type="InterPro" id="IPR058626">
    <property type="entry name" value="MdtA-like_b-barrel"/>
</dbReference>
<dbReference type="GO" id="GO:0015562">
    <property type="term" value="F:efflux transmembrane transporter activity"/>
    <property type="evidence" value="ECO:0007669"/>
    <property type="project" value="TreeGrafter"/>
</dbReference>
<feature type="domain" description="Multidrug resistance protein MdtA-like beta-barrel" evidence="12">
    <location>
        <begin position="240"/>
        <end position="323"/>
    </location>
</feature>
<keyword evidence="7" id="KW-0175">Coiled coil</keyword>
<evidence type="ECO:0000256" key="7">
    <source>
        <dbReference type="SAM" id="Coils"/>
    </source>
</evidence>
<name>A0A6B8M0U5_9HYPH</name>
<evidence type="ECO:0000256" key="5">
    <source>
        <dbReference type="ARBA" id="ARBA00022519"/>
    </source>
</evidence>
<evidence type="ECO:0000259" key="10">
    <source>
        <dbReference type="Pfam" id="PF25876"/>
    </source>
</evidence>
<dbReference type="PANTHER" id="PTHR30469:SF12">
    <property type="entry name" value="MULTIDRUG RESISTANCE PROTEIN MDTA"/>
    <property type="match status" value="1"/>
</dbReference>
<protein>
    <submittedName>
        <fullName evidence="14">MdtA/MuxA family multidrug efflux RND transporter periplasmic adaptor subunit</fullName>
    </submittedName>
</protein>
<evidence type="ECO:0000259" key="13">
    <source>
        <dbReference type="Pfam" id="PF25967"/>
    </source>
</evidence>
<dbReference type="Pfam" id="PF25917">
    <property type="entry name" value="BSH_RND"/>
    <property type="match status" value="1"/>
</dbReference>
<dbReference type="Pfam" id="PF25944">
    <property type="entry name" value="Beta-barrel_RND"/>
    <property type="match status" value="1"/>
</dbReference>
<feature type="domain" description="Multidrug resistance protein MdtA-like alpha-helical hairpin" evidence="10">
    <location>
        <begin position="132"/>
        <end position="202"/>
    </location>
</feature>
<feature type="domain" description="Multidrug resistance protein MdtA-like C-terminal permuted SH3" evidence="13">
    <location>
        <begin position="328"/>
        <end position="388"/>
    </location>
</feature>
<dbReference type="Gene3D" id="2.40.30.170">
    <property type="match status" value="1"/>
</dbReference>
<dbReference type="Pfam" id="PF25876">
    <property type="entry name" value="HH_MFP_RND"/>
    <property type="match status" value="1"/>
</dbReference>
<evidence type="ECO:0000256" key="3">
    <source>
        <dbReference type="ARBA" id="ARBA00022448"/>
    </source>
</evidence>
<comment type="subcellular location">
    <subcellularLocation>
        <location evidence="1">Cell membrane</location>
    </subcellularLocation>
</comment>
<dbReference type="SUPFAM" id="SSF111369">
    <property type="entry name" value="HlyD-like secretion proteins"/>
    <property type="match status" value="1"/>
</dbReference>
<dbReference type="Proteomes" id="UP000422569">
    <property type="component" value="Chromosome"/>
</dbReference>
<reference evidence="14 15" key="1">
    <citation type="submission" date="2019-09" db="EMBL/GenBank/DDBJ databases">
        <title>Isolation and complete genome sequencing of Methylocystis species.</title>
        <authorList>
            <person name="Rumah B.L."/>
            <person name="Stead C.E."/>
            <person name="Stevens B.C."/>
            <person name="Minton N.P."/>
            <person name="Grosse-Honebrink A."/>
            <person name="Zhang Y."/>
        </authorList>
    </citation>
    <scope>NUCLEOTIDE SEQUENCE [LARGE SCALE GENOMIC DNA]</scope>
    <source>
        <strain evidence="14 15">BRCS2</strain>
    </source>
</reference>
<evidence type="ECO:0000259" key="11">
    <source>
        <dbReference type="Pfam" id="PF25917"/>
    </source>
</evidence>
<keyword evidence="9" id="KW-0812">Transmembrane</keyword>
<dbReference type="NCBIfam" id="TIGR01730">
    <property type="entry name" value="RND_mfp"/>
    <property type="match status" value="1"/>
</dbReference>
<evidence type="ECO:0000313" key="15">
    <source>
        <dbReference type="Proteomes" id="UP000422569"/>
    </source>
</evidence>
<keyword evidence="3" id="KW-0813">Transport</keyword>
<feature type="domain" description="Multidrug resistance protein MdtA-like barrel-sandwich hybrid" evidence="11">
    <location>
        <begin position="92"/>
        <end position="236"/>
    </location>
</feature>
<keyword evidence="15" id="KW-1185">Reference proteome</keyword>
<comment type="similarity">
    <text evidence="2">Belongs to the membrane fusion protein (MFP) (TC 8.A.1) family.</text>
</comment>
<sequence>MSSDIAATDRRAPGQPKLHISRRLVIQIALFAAFAVAVSYGYAKFGNSAKEAAISGKGPGRGQPTRVAAATIAKGDLPVILTGLGTVTPSATAVVKTRISGHLVGVDFTEAQYVKAGDVLANVDPRPYQLALAQAEGQLQKDLALLQNAERDLGRYESLIRRMKDVISAQQVDGQRALINQYKGTVAIDRALVEQARLNLAYCKIVSPIDGRVGLRQVDQGNYVQPGDANGVAVVTKLSPITVVFTLPESQIPTVLKRSRAGEKLTVVAYDHERSIELARGYLIAVDNQIDAASGTVKLRAQFANEDERLFPNQFVNADLQIETLRDVAIAPSAAIQQGAKGPFVYAILTDSTVRARSVKLGPAQGEKVVVNEGLAIGDKVVVEGADRLREGATVTLPSAEEEPRGSGRRATGKNDPT</sequence>
<dbReference type="Gene3D" id="2.40.50.100">
    <property type="match status" value="1"/>
</dbReference>
<accession>A0A6B8M0U5</accession>
<feature type="region of interest" description="Disordered" evidence="8">
    <location>
        <begin position="392"/>
        <end position="418"/>
    </location>
</feature>
<dbReference type="InterPro" id="IPR006143">
    <property type="entry name" value="RND_pump_MFP"/>
</dbReference>
<evidence type="ECO:0000256" key="2">
    <source>
        <dbReference type="ARBA" id="ARBA00009477"/>
    </source>
</evidence>
<organism evidence="14 15">
    <name type="scientific">Methylocystis parvus</name>
    <dbReference type="NCBI Taxonomy" id="134"/>
    <lineage>
        <taxon>Bacteria</taxon>
        <taxon>Pseudomonadati</taxon>
        <taxon>Pseudomonadota</taxon>
        <taxon>Alphaproteobacteria</taxon>
        <taxon>Hyphomicrobiales</taxon>
        <taxon>Methylocystaceae</taxon>
        <taxon>Methylocystis</taxon>
    </lineage>
</organism>